<comment type="similarity">
    <text evidence="2">Belongs to the Clp1 family. NOL9/GRC3 subfamily.</text>
</comment>
<evidence type="ECO:0000313" key="15">
    <source>
        <dbReference type="Proteomes" id="UP001168821"/>
    </source>
</evidence>
<dbReference type="GO" id="GO:0005524">
    <property type="term" value="F:ATP binding"/>
    <property type="evidence" value="ECO:0007669"/>
    <property type="project" value="UniProtKB-KW"/>
</dbReference>
<feature type="domain" description="NOL9 C-terminal" evidence="13">
    <location>
        <begin position="550"/>
        <end position="633"/>
    </location>
</feature>
<evidence type="ECO:0000256" key="6">
    <source>
        <dbReference type="ARBA" id="ARBA00022777"/>
    </source>
</evidence>
<feature type="compositionally biased region" description="Polar residues" evidence="10">
    <location>
        <begin position="44"/>
        <end position="54"/>
    </location>
</feature>
<evidence type="ECO:0000256" key="3">
    <source>
        <dbReference type="ARBA" id="ARBA00022552"/>
    </source>
</evidence>
<keyword evidence="7" id="KW-0067">ATP-binding</keyword>
<evidence type="ECO:0000256" key="2">
    <source>
        <dbReference type="ARBA" id="ARBA00011003"/>
    </source>
</evidence>
<evidence type="ECO:0000256" key="5">
    <source>
        <dbReference type="ARBA" id="ARBA00022741"/>
    </source>
</evidence>
<comment type="subcellular location">
    <subcellularLocation>
        <location evidence="1">Nucleus</location>
        <location evidence="1">Nucleolus</location>
    </subcellularLocation>
</comment>
<dbReference type="Gene3D" id="3.40.50.300">
    <property type="entry name" value="P-loop containing nucleotide triphosphate hydrolases"/>
    <property type="match status" value="1"/>
</dbReference>
<dbReference type="InterPro" id="IPR057570">
    <property type="entry name" value="NOL9_C"/>
</dbReference>
<dbReference type="PANTHER" id="PTHR12755:SF3">
    <property type="entry name" value="POLYNUCLEOTIDE 5'-HYDROXYL-KINASE NOL9"/>
    <property type="match status" value="1"/>
</dbReference>
<dbReference type="InterPro" id="IPR045116">
    <property type="entry name" value="Clp1/Grc3"/>
</dbReference>
<keyword evidence="8" id="KW-0539">Nucleus</keyword>
<evidence type="ECO:0000259" key="13">
    <source>
        <dbReference type="Pfam" id="PF25467"/>
    </source>
</evidence>
<dbReference type="EMBL" id="JALNTZ010000008">
    <property type="protein sequence ID" value="KAJ3642725.1"/>
    <property type="molecule type" value="Genomic_DNA"/>
</dbReference>
<keyword evidence="15" id="KW-1185">Reference proteome</keyword>
<evidence type="ECO:0000256" key="1">
    <source>
        <dbReference type="ARBA" id="ARBA00004604"/>
    </source>
</evidence>
<dbReference type="Pfam" id="PF24419">
    <property type="entry name" value="Cupin_NOL9"/>
    <property type="match status" value="1"/>
</dbReference>
<dbReference type="InterPro" id="IPR027417">
    <property type="entry name" value="P-loop_NTPase"/>
</dbReference>
<dbReference type="Pfam" id="PF25467">
    <property type="entry name" value="NOL9_C"/>
    <property type="match status" value="1"/>
</dbReference>
<dbReference type="GO" id="GO:0005730">
    <property type="term" value="C:nucleolus"/>
    <property type="evidence" value="ECO:0007669"/>
    <property type="project" value="UniProtKB-SubCell"/>
</dbReference>
<feature type="region of interest" description="Disordered" evidence="10">
    <location>
        <begin position="1"/>
        <end position="55"/>
    </location>
</feature>
<accession>A0AA38M3Q1</accession>
<dbReference type="PANTHER" id="PTHR12755">
    <property type="entry name" value="CLEAVAGE/POLYADENYLATION FACTOR IA SUBUNIT CLP1P"/>
    <property type="match status" value="1"/>
</dbReference>
<evidence type="ECO:0000259" key="12">
    <source>
        <dbReference type="Pfam" id="PF24419"/>
    </source>
</evidence>
<keyword evidence="5" id="KW-0547">Nucleotide-binding</keyword>
<evidence type="ECO:0000256" key="4">
    <source>
        <dbReference type="ARBA" id="ARBA00022679"/>
    </source>
</evidence>
<keyword evidence="6" id="KW-0418">Kinase</keyword>
<dbReference type="InterPro" id="IPR032319">
    <property type="entry name" value="CLP1_P"/>
</dbReference>
<keyword evidence="3" id="KW-0698">rRNA processing</keyword>
<evidence type="ECO:0000259" key="11">
    <source>
        <dbReference type="Pfam" id="PF16575"/>
    </source>
</evidence>
<evidence type="ECO:0000313" key="14">
    <source>
        <dbReference type="EMBL" id="KAJ3642725.1"/>
    </source>
</evidence>
<feature type="compositionally biased region" description="Basic residues" evidence="10">
    <location>
        <begin position="12"/>
        <end position="29"/>
    </location>
</feature>
<dbReference type="SUPFAM" id="SSF52540">
    <property type="entry name" value="P-loop containing nucleoside triphosphate hydrolases"/>
    <property type="match status" value="1"/>
</dbReference>
<evidence type="ECO:0000256" key="10">
    <source>
        <dbReference type="SAM" id="MobiDB-lite"/>
    </source>
</evidence>
<gene>
    <name evidence="14" type="ORF">Zmor_025483</name>
</gene>
<feature type="compositionally biased region" description="Basic and acidic residues" evidence="10">
    <location>
        <begin position="1"/>
        <end position="11"/>
    </location>
</feature>
<feature type="domain" description="NOL9 N-terminal" evidence="12">
    <location>
        <begin position="182"/>
        <end position="312"/>
    </location>
</feature>
<evidence type="ECO:0000256" key="9">
    <source>
        <dbReference type="ARBA" id="ARBA00071212"/>
    </source>
</evidence>
<dbReference type="Proteomes" id="UP001168821">
    <property type="component" value="Unassembled WGS sequence"/>
</dbReference>
<proteinExistence type="inferred from homology"/>
<dbReference type="InterPro" id="IPR057573">
    <property type="entry name" value="NOL9_N"/>
</dbReference>
<dbReference type="GO" id="GO:0051731">
    <property type="term" value="F:polynucleotide 5'-hydroxyl-kinase activity"/>
    <property type="evidence" value="ECO:0007669"/>
    <property type="project" value="InterPro"/>
</dbReference>
<feature type="domain" description="Clp1 P-loop" evidence="11">
    <location>
        <begin position="339"/>
        <end position="480"/>
    </location>
</feature>
<name>A0AA38M3Q1_9CUCU</name>
<keyword evidence="4" id="KW-0808">Transferase</keyword>
<dbReference type="Pfam" id="PF16575">
    <property type="entry name" value="CLP1_P"/>
    <property type="match status" value="1"/>
</dbReference>
<dbReference type="AlphaFoldDB" id="A0AA38M3Q1"/>
<sequence>MNKTHLGDDVGRKRKSRNRHKSKKLKRSRIFQETSFDSSDDNETSANTTPSKRSGSLEYQFKVLNLTPSKSECDTSKENAATPSDCAKDASSFWSEFDLSRDEDVSYAYGSIIEEFACDDGNQSYSEVVSAEVNGLNESTDEEVPQNVIIMKKTKSKKTEGKTVKKKAKVDDPPVNNLLMEEAQFYFRDDGIIVILEKNQTIYFHGLCLVSVLHGQVEVLGHVLTKNSPEAKLYSFRGSSLLYLKNITESDIPISSYLLPNKIKLSEKCALVFCKKLHDPGVLFMEKHISQQILPRQEQNLPRVVFQPKEGSWNLLQVSQDWNHVINEVGKNTKLMICGGKGVGKTTFLRYAINRLLMKFSEVRVIDLDPGQSEFTVPGCISIVRVNTPLFGVNYTHLQQTERSILSNINIAYEPEKYIAGVKELVSVVLDEIPTLINYMGYTHGVGINILSAVITQIQPTDVLQICSQNSKKNYKFSLKTGVIKQNAKLFVSEKTNLNYNLHQIESMCDGNDSWTAEPRQLREMCVLSYVSHLVDSNSVFKSKGPMYSFRINLNDIIISDLNGDEIPPAAINASLVALCRLSNKEEHIFQCFSWGIVRGVDVATNELVLLTSTKIDTLNDVTHLVSNGVSLPPSVYMTPDDIRGPMPYVIEGLLMSFGQIPKRSRLSVK</sequence>
<protein>
    <recommendedName>
        <fullName evidence="9">Polynucleotide 5'-hydroxyl-kinase NOL9</fullName>
    </recommendedName>
</protein>
<organism evidence="14 15">
    <name type="scientific">Zophobas morio</name>
    <dbReference type="NCBI Taxonomy" id="2755281"/>
    <lineage>
        <taxon>Eukaryota</taxon>
        <taxon>Metazoa</taxon>
        <taxon>Ecdysozoa</taxon>
        <taxon>Arthropoda</taxon>
        <taxon>Hexapoda</taxon>
        <taxon>Insecta</taxon>
        <taxon>Pterygota</taxon>
        <taxon>Neoptera</taxon>
        <taxon>Endopterygota</taxon>
        <taxon>Coleoptera</taxon>
        <taxon>Polyphaga</taxon>
        <taxon>Cucujiformia</taxon>
        <taxon>Tenebrionidae</taxon>
        <taxon>Zophobas</taxon>
    </lineage>
</organism>
<evidence type="ECO:0000256" key="8">
    <source>
        <dbReference type="ARBA" id="ARBA00023242"/>
    </source>
</evidence>
<comment type="caution">
    <text evidence="14">The sequence shown here is derived from an EMBL/GenBank/DDBJ whole genome shotgun (WGS) entry which is preliminary data.</text>
</comment>
<reference evidence="14" key="1">
    <citation type="journal article" date="2023" name="G3 (Bethesda)">
        <title>Whole genome assemblies of Zophobas morio and Tenebrio molitor.</title>
        <authorList>
            <person name="Kaur S."/>
            <person name="Stinson S.A."/>
            <person name="diCenzo G.C."/>
        </authorList>
    </citation>
    <scope>NUCLEOTIDE SEQUENCE</scope>
    <source>
        <strain evidence="14">QUZm001</strain>
    </source>
</reference>
<dbReference type="GO" id="GO:0000448">
    <property type="term" value="P:cleavage in ITS2 between 5.8S rRNA and LSU-rRNA of tricistronic rRNA transcript (SSU-rRNA, 5.8S rRNA, LSU-rRNA)"/>
    <property type="evidence" value="ECO:0007669"/>
    <property type="project" value="TreeGrafter"/>
</dbReference>
<evidence type="ECO:0000256" key="7">
    <source>
        <dbReference type="ARBA" id="ARBA00022840"/>
    </source>
</evidence>